<dbReference type="PANTHER" id="PTHR33608">
    <property type="entry name" value="BLL2464 PROTEIN"/>
    <property type="match status" value="1"/>
</dbReference>
<organism evidence="3 4">
    <name type="scientific">Microlunatus parietis</name>
    <dbReference type="NCBI Taxonomy" id="682979"/>
    <lineage>
        <taxon>Bacteria</taxon>
        <taxon>Bacillati</taxon>
        <taxon>Actinomycetota</taxon>
        <taxon>Actinomycetes</taxon>
        <taxon>Propionibacteriales</taxon>
        <taxon>Propionibacteriaceae</taxon>
        <taxon>Microlunatus</taxon>
    </lineage>
</organism>
<proteinExistence type="predicted"/>
<protein>
    <submittedName>
        <fullName evidence="3">Uncharacterized protein (DUF58 family)</fullName>
    </submittedName>
</protein>
<feature type="domain" description="DUF58" evidence="2">
    <location>
        <begin position="193"/>
        <end position="369"/>
    </location>
</feature>
<keyword evidence="1" id="KW-1133">Transmembrane helix</keyword>
<dbReference type="RefSeq" id="WP_179748770.1">
    <property type="nucleotide sequence ID" value="NZ_JACCBU010000001.1"/>
</dbReference>
<keyword evidence="1" id="KW-0812">Transmembrane</keyword>
<sequence>MILTWRAGLLAAIAVVAVAIAGHWLAFVIATGLLLLLILVDLVLCPSPAKITVRRSGDTSIRLGEEAIVSVLLINHNRRAIKATVRDAWTPSAGARGGITTLTIPARQRRLTRTTLRPTRRGDRPSGPVIIRSYGPLRIAGRQSAHHEAPWQVRALPPFHSRKHLPSRVARLRELDGRSSILQRGQGTEFDSLREYVPGDDVRSIDWRATARSTTVVVKTWRPERDRHVLIVLESGRTSAGRVGDQPKLDHSMDAALLLAALASRAGDRVDLLVVDREVRASVVGEPASTMLNTFVNAMAGVESVLVEADHRKLVAEVMSRVAQRSLVVILTGLDTAAITDGLLGVIGPVRRKHRIVIGAVSDPRIEELLSRREEPGDAYAAAAAEVDIARRERVVRQLRDLGISIVQSPPDTFAPALADHYLALKKAGQL</sequence>
<dbReference type="AlphaFoldDB" id="A0A7Y9I4R0"/>
<accession>A0A7Y9I4R0</accession>
<gene>
    <name evidence="3" type="ORF">BKA15_001113</name>
</gene>
<keyword evidence="1" id="KW-0472">Membrane</keyword>
<evidence type="ECO:0000313" key="4">
    <source>
        <dbReference type="Proteomes" id="UP000569914"/>
    </source>
</evidence>
<feature type="transmembrane region" description="Helical" evidence="1">
    <location>
        <begin position="7"/>
        <end position="40"/>
    </location>
</feature>
<keyword evidence="4" id="KW-1185">Reference proteome</keyword>
<name>A0A7Y9I4R0_9ACTN</name>
<reference evidence="3 4" key="1">
    <citation type="submission" date="2020-07" db="EMBL/GenBank/DDBJ databases">
        <title>Sequencing the genomes of 1000 actinobacteria strains.</title>
        <authorList>
            <person name="Klenk H.-P."/>
        </authorList>
    </citation>
    <scope>NUCLEOTIDE SEQUENCE [LARGE SCALE GENOMIC DNA]</scope>
    <source>
        <strain evidence="3 4">DSM 22083</strain>
    </source>
</reference>
<dbReference type="PANTHER" id="PTHR33608:SF3">
    <property type="entry name" value="SLR2013 PROTEIN"/>
    <property type="match status" value="1"/>
</dbReference>
<comment type="caution">
    <text evidence="3">The sequence shown here is derived from an EMBL/GenBank/DDBJ whole genome shotgun (WGS) entry which is preliminary data.</text>
</comment>
<evidence type="ECO:0000256" key="1">
    <source>
        <dbReference type="SAM" id="Phobius"/>
    </source>
</evidence>
<dbReference type="Pfam" id="PF01882">
    <property type="entry name" value="DUF58"/>
    <property type="match status" value="1"/>
</dbReference>
<dbReference type="Proteomes" id="UP000569914">
    <property type="component" value="Unassembled WGS sequence"/>
</dbReference>
<dbReference type="EMBL" id="JACCBU010000001">
    <property type="protein sequence ID" value="NYE69784.1"/>
    <property type="molecule type" value="Genomic_DNA"/>
</dbReference>
<dbReference type="InterPro" id="IPR002881">
    <property type="entry name" value="DUF58"/>
</dbReference>
<evidence type="ECO:0000313" key="3">
    <source>
        <dbReference type="EMBL" id="NYE69784.1"/>
    </source>
</evidence>
<evidence type="ECO:0000259" key="2">
    <source>
        <dbReference type="Pfam" id="PF01882"/>
    </source>
</evidence>